<dbReference type="RefSeq" id="WP_174703420.1">
    <property type="nucleotide sequence ID" value="NZ_JABURA010000003.1"/>
</dbReference>
<name>A0A8J8GP81_9EURY</name>
<dbReference type="InterPro" id="IPR029016">
    <property type="entry name" value="GAF-like_dom_sf"/>
</dbReference>
<dbReference type="Gene3D" id="1.10.10.10">
    <property type="entry name" value="Winged helix-like DNA-binding domain superfamily/Winged helix DNA-binding domain"/>
    <property type="match status" value="1"/>
</dbReference>
<accession>A0A8J8GP81</accession>
<dbReference type="InterPro" id="IPR050707">
    <property type="entry name" value="HTH_MetabolicPath_Reg"/>
</dbReference>
<dbReference type="Gene3D" id="3.30.450.40">
    <property type="match status" value="1"/>
</dbReference>
<dbReference type="InterPro" id="IPR005471">
    <property type="entry name" value="Tscrpt_reg_IclR_N"/>
</dbReference>
<dbReference type="InterPro" id="IPR011991">
    <property type="entry name" value="ArsR-like_HTH"/>
</dbReference>
<evidence type="ECO:0000313" key="7">
    <source>
        <dbReference type="Proteomes" id="UP000728647"/>
    </source>
</evidence>
<dbReference type="OrthoDB" id="14763at2157"/>
<keyword evidence="1" id="KW-0805">Transcription regulation</keyword>
<proteinExistence type="predicted"/>
<feature type="domain" description="IclR-ED" evidence="5">
    <location>
        <begin position="69"/>
        <end position="253"/>
    </location>
</feature>
<dbReference type="PANTHER" id="PTHR30136">
    <property type="entry name" value="HELIX-TURN-HELIX TRANSCRIPTIONAL REGULATOR, ICLR FAMILY"/>
    <property type="match status" value="1"/>
</dbReference>
<evidence type="ECO:0000259" key="5">
    <source>
        <dbReference type="PROSITE" id="PS51078"/>
    </source>
</evidence>
<dbReference type="Proteomes" id="UP000728647">
    <property type="component" value="Unassembled WGS sequence"/>
</dbReference>
<evidence type="ECO:0000256" key="2">
    <source>
        <dbReference type="ARBA" id="ARBA00023125"/>
    </source>
</evidence>
<dbReference type="SUPFAM" id="SSF46785">
    <property type="entry name" value="Winged helix' DNA-binding domain"/>
    <property type="match status" value="1"/>
</dbReference>
<dbReference type="PROSITE" id="PS51077">
    <property type="entry name" value="HTH_ICLR"/>
    <property type="match status" value="1"/>
</dbReference>
<sequence length="254" mass="27680">MSTDTPRRVDAVRRTGRIIEALQRRGSAGVTELADEVEFSKSTVHEHLATLAEEGMVVKDGHAYRLSLRFLDIAEAVKRTIAEHDIVCEQVRELADATGEVVHFGAKEAGCVVYIEKSKGDAVVQTEAKVGDRMPMHSTALGKSILAELPAEDVERIAAEYGLEKRTGYTITSLDELQAELEKTASRGYSIDDEENIPGMRCIGMAVSLPETETIGALGVSGPSQRMTDDRIETELRSKLARAANTIEVNSLHS</sequence>
<dbReference type="CDD" id="cd00090">
    <property type="entry name" value="HTH_ARSR"/>
    <property type="match status" value="1"/>
</dbReference>
<dbReference type="PROSITE" id="PS51078">
    <property type="entry name" value="ICLR_ED"/>
    <property type="match status" value="1"/>
</dbReference>
<evidence type="ECO:0000256" key="3">
    <source>
        <dbReference type="ARBA" id="ARBA00023163"/>
    </source>
</evidence>
<dbReference type="SMART" id="SM00346">
    <property type="entry name" value="HTH_ICLR"/>
    <property type="match status" value="1"/>
</dbReference>
<keyword evidence="2" id="KW-0238">DNA-binding</keyword>
<evidence type="ECO:0000259" key="4">
    <source>
        <dbReference type="PROSITE" id="PS51077"/>
    </source>
</evidence>
<dbReference type="InterPro" id="IPR036388">
    <property type="entry name" value="WH-like_DNA-bd_sf"/>
</dbReference>
<dbReference type="GO" id="GO:0045892">
    <property type="term" value="P:negative regulation of DNA-templated transcription"/>
    <property type="evidence" value="ECO:0007669"/>
    <property type="project" value="TreeGrafter"/>
</dbReference>
<reference evidence="6" key="1">
    <citation type="submission" date="2020-06" db="EMBL/GenBank/DDBJ databases">
        <title>Haloterrigena sp. nov., an extremely halophilic archaeon isolated from a saline sediment.</title>
        <authorList>
            <person name="Liu B.-B."/>
        </authorList>
    </citation>
    <scope>NUCLEOTIDE SEQUENCE</scope>
    <source>
        <strain evidence="6">SYSU A121-1</strain>
    </source>
</reference>
<comment type="caution">
    <text evidence="6">The sequence shown here is derived from an EMBL/GenBank/DDBJ whole genome shotgun (WGS) entry which is preliminary data.</text>
</comment>
<dbReference type="AlphaFoldDB" id="A0A8J8GP81"/>
<feature type="domain" description="HTH iclR-type" evidence="4">
    <location>
        <begin position="9"/>
        <end position="68"/>
    </location>
</feature>
<evidence type="ECO:0000313" key="6">
    <source>
        <dbReference type="EMBL" id="NUB93773.1"/>
    </source>
</evidence>
<keyword evidence="3" id="KW-0804">Transcription</keyword>
<dbReference type="GO" id="GO:0003677">
    <property type="term" value="F:DNA binding"/>
    <property type="evidence" value="ECO:0007669"/>
    <property type="project" value="UniProtKB-KW"/>
</dbReference>
<dbReference type="Pfam" id="PF01614">
    <property type="entry name" value="IclR_C"/>
    <property type="match status" value="1"/>
</dbReference>
<dbReference type="Pfam" id="PF09339">
    <property type="entry name" value="HTH_IclR"/>
    <property type="match status" value="1"/>
</dbReference>
<protein>
    <submittedName>
        <fullName evidence="6">IclR family transcriptional regulator</fullName>
    </submittedName>
</protein>
<dbReference type="GO" id="GO:0003700">
    <property type="term" value="F:DNA-binding transcription factor activity"/>
    <property type="evidence" value="ECO:0007669"/>
    <property type="project" value="TreeGrafter"/>
</dbReference>
<dbReference type="EMBL" id="JABURA010000003">
    <property type="protein sequence ID" value="NUB93773.1"/>
    <property type="molecule type" value="Genomic_DNA"/>
</dbReference>
<dbReference type="InterPro" id="IPR036390">
    <property type="entry name" value="WH_DNA-bd_sf"/>
</dbReference>
<dbReference type="SUPFAM" id="SSF55781">
    <property type="entry name" value="GAF domain-like"/>
    <property type="match status" value="1"/>
</dbReference>
<gene>
    <name evidence="6" type="ORF">HT576_22630</name>
</gene>
<evidence type="ECO:0000256" key="1">
    <source>
        <dbReference type="ARBA" id="ARBA00023015"/>
    </source>
</evidence>
<dbReference type="InterPro" id="IPR014757">
    <property type="entry name" value="Tscrpt_reg_IclR_C"/>
</dbReference>
<organism evidence="6 7">
    <name type="scientific">Haloterrigena gelatinilytica</name>
    <dbReference type="NCBI Taxonomy" id="2741724"/>
    <lineage>
        <taxon>Archaea</taxon>
        <taxon>Methanobacteriati</taxon>
        <taxon>Methanobacteriota</taxon>
        <taxon>Stenosarchaea group</taxon>
        <taxon>Halobacteria</taxon>
        <taxon>Halobacteriales</taxon>
        <taxon>Natrialbaceae</taxon>
        <taxon>Haloterrigena</taxon>
    </lineage>
</organism>
<dbReference type="PANTHER" id="PTHR30136:SF35">
    <property type="entry name" value="HTH-TYPE TRANSCRIPTIONAL REGULATOR RV1719"/>
    <property type="match status" value="1"/>
</dbReference>